<evidence type="ECO:0000313" key="11">
    <source>
        <dbReference type="Proteomes" id="UP000515152"/>
    </source>
</evidence>
<dbReference type="InterPro" id="IPR003961">
    <property type="entry name" value="FN3_dom"/>
</dbReference>
<dbReference type="InterPro" id="IPR036116">
    <property type="entry name" value="FN3_sf"/>
</dbReference>
<dbReference type="GeneID" id="105891057"/>
<dbReference type="SMART" id="SM00060">
    <property type="entry name" value="FN3"/>
    <property type="match status" value="7"/>
</dbReference>
<feature type="domain" description="Fibronectin type-III" evidence="9">
    <location>
        <begin position="514"/>
        <end position="601"/>
    </location>
</feature>
<dbReference type="KEGG" id="char:105891057"/>
<dbReference type="OrthoDB" id="8963837at2759"/>
<feature type="domain" description="Fibronectin type-III" evidence="9">
    <location>
        <begin position="685"/>
        <end position="778"/>
    </location>
</feature>
<dbReference type="Gene3D" id="3.30.160.60">
    <property type="entry name" value="Classic Zinc Finger"/>
    <property type="match status" value="1"/>
</dbReference>
<evidence type="ECO:0000256" key="4">
    <source>
        <dbReference type="ARBA" id="ARBA00022771"/>
    </source>
</evidence>
<dbReference type="AlphaFoldDB" id="A0A6P8GCR3"/>
<sequence>MSYPNLTDVGHSMAGSPLHCEGQDAVFAAKERNVREMEGEDPDITTQRDLSSDRKVPSTGDPLGAGVGPGGGRLSPVPSVCSMKSDWSMNDPPDFTGESKHTRADLDRTDSLSSRFSSCKLSDNSTPVDEASSQHTTEPTGVLCDVCSKRAFKSCLTCTASFCEVHVKQHYTAPALRRHTLVDATEDLEQRLCQRHNRDLEIYCRTDQTAICLSCWTWEHNGHDIISQEEHQRLQKNKSEMENKTAVPPPGPIEFTSVKPDSVCLSWGPPEGLAGPHRFRVTWSGEGSQEHLQVQDLKLDVQGLTPGEEYLFTVATLSDDGRQSSCVSATVNTDIPPPGCLTVAVDLTSVFVTWSKPEGVVQASYILTLDRDGGCLNTVSIRSLQHRFELEMEAEYTISVSTVLKGGQSKPISKTIRTIFPVPEKLTVSSMTPTSADLSWSLHQGMEQFPHSFLISYHSEETEPQTTSTESCSTTLTGLTPDTHYTVTVCCELRDGGRSQAATLLIQTAVPPPGPIEIPSVKPDSVCLSWGPPEGLAGPHRFRVTWSGEGSQEHLEVQDLKLDVQELTPGEEYLFTVATLSDDGRLSSCVSATVCTDIPPPGCLTVAVDLTSVSVTWSKPEGVIKPSYLLTLGRDGGCLNTVPTRSLQHRYKLPMEGEYTISVSTVLKGVKSKPISKTIRKSYPVPEKLTVSSVTPTSANLSWSLHQGMEQFPHSFLISYHSEETEPQTTSTQSCSTTLTGLTPDTHYTVTVCCELRDGGRSQAATRIIHTGISVPEGLSVDELNEESYVQWSADLSWSQGHGTDQIPHSFEISYHSEGNEPKIIRTESCSTTLPGLHSDTQYTVSICTVVRGRRKSKSVSTTFHTCERRIVLLGKSGDGKSSTGNTILGDEVFKVSGSQDSETRRCETLSRIINGRKYTVIDTPGFFDNNDSEERLIPQIVKCIFDSSPGQHAFVIVMRVGRFTDLEEQVVKKITELFVEDTFKHAVIVFTHGRDLKGQTIEQFVEKSRSNQGTEQGKATLKDLVDKCNGRYHVIDNEHWNQEEGDGSNRIQLAKLFDTIEEMVKKNEGCYTNDISLLVVQAIQREMESLREHERGLTDRDIRAKAKSRVEQRVLVNTFVAKYSVLLFAAFSLKKVPAGFSSYIGQAAARARYPTEAASEACQRLRLLLLK</sequence>
<proteinExistence type="inferred from homology"/>
<dbReference type="PROSITE" id="PS50853">
    <property type="entry name" value="FN3"/>
    <property type="match status" value="5"/>
</dbReference>
<dbReference type="GO" id="GO:0008270">
    <property type="term" value="F:zinc ion binding"/>
    <property type="evidence" value="ECO:0007669"/>
    <property type="project" value="UniProtKB-KW"/>
</dbReference>
<dbReference type="CDD" id="cd19769">
    <property type="entry name" value="Bbox2_TRIM16-like"/>
    <property type="match status" value="1"/>
</dbReference>
<dbReference type="Gene3D" id="3.40.50.300">
    <property type="entry name" value="P-loop containing nucleotide triphosphate hydrolases"/>
    <property type="match status" value="1"/>
</dbReference>
<dbReference type="PANTHER" id="PTHR46708">
    <property type="entry name" value="TENASCIN"/>
    <property type="match status" value="1"/>
</dbReference>
<feature type="domain" description="Fibronectin type-III" evidence="9">
    <location>
        <begin position="780"/>
        <end position="869"/>
    </location>
</feature>
<dbReference type="Pfam" id="PF04548">
    <property type="entry name" value="AIG1"/>
    <property type="match status" value="1"/>
</dbReference>
<evidence type="ECO:0000259" key="10">
    <source>
        <dbReference type="PROSITE" id="PS51720"/>
    </source>
</evidence>
<keyword evidence="4 6" id="KW-0863">Zinc-finger</keyword>
<dbReference type="CDD" id="cd19802">
    <property type="entry name" value="Bbox1_TRIM8-like"/>
    <property type="match status" value="1"/>
</dbReference>
<evidence type="ECO:0000259" key="8">
    <source>
        <dbReference type="PROSITE" id="PS50119"/>
    </source>
</evidence>
<dbReference type="InterPro" id="IPR013783">
    <property type="entry name" value="Ig-like_fold"/>
</dbReference>
<dbReference type="PROSITE" id="PS51720">
    <property type="entry name" value="G_AIG1"/>
    <property type="match status" value="1"/>
</dbReference>
<dbReference type="InterPro" id="IPR027417">
    <property type="entry name" value="P-loop_NTPase"/>
</dbReference>
<keyword evidence="4 6" id="KW-0479">Metal-binding</keyword>
<comment type="similarity">
    <text evidence="1">Belongs to the TRAFAC class TrmE-Era-EngA-EngB-Septin-like GTPase superfamily. AIG1/Toc34/Toc159-like paraseptin GTPase family. IAN subfamily.</text>
</comment>
<name>A0A6P8GCR3_CLUHA</name>
<keyword evidence="3" id="KW-0547">Nucleotide-binding</keyword>
<feature type="domain" description="Fibronectin type-III" evidence="9">
    <location>
        <begin position="422"/>
        <end position="513"/>
    </location>
</feature>
<evidence type="ECO:0000256" key="2">
    <source>
        <dbReference type="ARBA" id="ARBA00022737"/>
    </source>
</evidence>
<dbReference type="CDD" id="cd01852">
    <property type="entry name" value="AIG1"/>
    <property type="match status" value="1"/>
</dbReference>
<feature type="compositionally biased region" description="Basic and acidic residues" evidence="7">
    <location>
        <begin position="97"/>
        <end position="109"/>
    </location>
</feature>
<gene>
    <name evidence="12" type="primary">LOC105891057</name>
</gene>
<feature type="domain" description="AIG1-type G" evidence="10">
    <location>
        <begin position="866"/>
        <end position="1082"/>
    </location>
</feature>
<dbReference type="Gene3D" id="4.10.830.40">
    <property type="match status" value="1"/>
</dbReference>
<dbReference type="GO" id="GO:0005525">
    <property type="term" value="F:GTP binding"/>
    <property type="evidence" value="ECO:0007669"/>
    <property type="project" value="InterPro"/>
</dbReference>
<dbReference type="Pfam" id="PF00041">
    <property type="entry name" value="fn3"/>
    <property type="match status" value="4"/>
</dbReference>
<feature type="domain" description="Fibronectin type-III" evidence="9">
    <location>
        <begin position="249"/>
        <end position="338"/>
    </location>
</feature>
<dbReference type="Gene3D" id="2.60.40.10">
    <property type="entry name" value="Immunoglobulins"/>
    <property type="match status" value="6"/>
</dbReference>
<reference evidence="12" key="1">
    <citation type="submission" date="2025-08" db="UniProtKB">
        <authorList>
            <consortium name="RefSeq"/>
        </authorList>
    </citation>
    <scope>IDENTIFICATION</scope>
</reference>
<dbReference type="FunFam" id="3.40.50.300:FF:000366">
    <property type="entry name" value="GTPase, IMAP family member 2"/>
    <property type="match status" value="1"/>
</dbReference>
<dbReference type="RefSeq" id="XP_031437094.1">
    <property type="nucleotide sequence ID" value="XM_031581234.2"/>
</dbReference>
<evidence type="ECO:0000256" key="5">
    <source>
        <dbReference type="ARBA" id="ARBA00022833"/>
    </source>
</evidence>
<dbReference type="InterPro" id="IPR050991">
    <property type="entry name" value="ECM_Regulatory_Proteins"/>
</dbReference>
<keyword evidence="2" id="KW-0677">Repeat</keyword>
<evidence type="ECO:0000259" key="9">
    <source>
        <dbReference type="PROSITE" id="PS50853"/>
    </source>
</evidence>
<dbReference type="SUPFAM" id="SSF57845">
    <property type="entry name" value="B-box zinc-binding domain"/>
    <property type="match status" value="1"/>
</dbReference>
<keyword evidence="5" id="KW-0862">Zinc</keyword>
<feature type="domain" description="B box-type" evidence="8">
    <location>
        <begin position="188"/>
        <end position="228"/>
    </location>
</feature>
<dbReference type="Pfam" id="PF00643">
    <property type="entry name" value="zf-B_box"/>
    <property type="match status" value="1"/>
</dbReference>
<keyword evidence="11" id="KW-1185">Reference proteome</keyword>
<protein>
    <submittedName>
        <fullName evidence="12">Fibronectin-like</fullName>
    </submittedName>
</protein>
<evidence type="ECO:0000313" key="12">
    <source>
        <dbReference type="RefSeq" id="XP_031437094.1"/>
    </source>
</evidence>
<evidence type="ECO:0000256" key="6">
    <source>
        <dbReference type="PROSITE-ProRule" id="PRU00024"/>
    </source>
</evidence>
<dbReference type="InterPro" id="IPR000315">
    <property type="entry name" value="Znf_B-box"/>
</dbReference>
<dbReference type="SUPFAM" id="SSF52540">
    <property type="entry name" value="P-loop containing nucleoside triphosphate hydrolases"/>
    <property type="match status" value="1"/>
</dbReference>
<evidence type="ECO:0000256" key="3">
    <source>
        <dbReference type="ARBA" id="ARBA00022741"/>
    </source>
</evidence>
<dbReference type="Proteomes" id="UP000515152">
    <property type="component" value="Chromosome 2"/>
</dbReference>
<feature type="compositionally biased region" description="Gly residues" evidence="7">
    <location>
        <begin position="63"/>
        <end position="73"/>
    </location>
</feature>
<evidence type="ECO:0000256" key="7">
    <source>
        <dbReference type="SAM" id="MobiDB-lite"/>
    </source>
</evidence>
<dbReference type="SMART" id="SM00336">
    <property type="entry name" value="BBOX"/>
    <property type="match status" value="2"/>
</dbReference>
<organism evidence="11 12">
    <name type="scientific">Clupea harengus</name>
    <name type="common">Atlantic herring</name>
    <dbReference type="NCBI Taxonomy" id="7950"/>
    <lineage>
        <taxon>Eukaryota</taxon>
        <taxon>Metazoa</taxon>
        <taxon>Chordata</taxon>
        <taxon>Craniata</taxon>
        <taxon>Vertebrata</taxon>
        <taxon>Euteleostomi</taxon>
        <taxon>Actinopterygii</taxon>
        <taxon>Neopterygii</taxon>
        <taxon>Teleostei</taxon>
        <taxon>Clupei</taxon>
        <taxon>Clupeiformes</taxon>
        <taxon>Clupeoidei</taxon>
        <taxon>Clupeidae</taxon>
        <taxon>Clupea</taxon>
    </lineage>
</organism>
<dbReference type="CDD" id="cd00063">
    <property type="entry name" value="FN3"/>
    <property type="match status" value="6"/>
</dbReference>
<dbReference type="PANTHER" id="PTHR46708:SF2">
    <property type="entry name" value="FIBRONECTIN TYPE-III DOMAIN-CONTAINING PROTEIN"/>
    <property type="match status" value="1"/>
</dbReference>
<evidence type="ECO:0000256" key="1">
    <source>
        <dbReference type="ARBA" id="ARBA00008535"/>
    </source>
</evidence>
<dbReference type="PROSITE" id="PS50119">
    <property type="entry name" value="ZF_BBOX"/>
    <property type="match status" value="1"/>
</dbReference>
<accession>A0A6P8GCR3</accession>
<dbReference type="InterPro" id="IPR006703">
    <property type="entry name" value="G_AIG1"/>
</dbReference>
<dbReference type="SUPFAM" id="SSF49265">
    <property type="entry name" value="Fibronectin type III"/>
    <property type="match status" value="4"/>
</dbReference>
<feature type="region of interest" description="Disordered" evidence="7">
    <location>
        <begin position="33"/>
        <end position="109"/>
    </location>
</feature>